<evidence type="ECO:0000256" key="4">
    <source>
        <dbReference type="ARBA" id="ARBA00022803"/>
    </source>
</evidence>
<feature type="domain" description="STI1" evidence="7">
    <location>
        <begin position="132"/>
        <end position="171"/>
    </location>
</feature>
<dbReference type="GO" id="GO:0005737">
    <property type="term" value="C:cytoplasm"/>
    <property type="evidence" value="ECO:0007669"/>
    <property type="project" value="UniProtKB-SubCell"/>
</dbReference>
<reference evidence="8" key="1">
    <citation type="submission" date="2021-01" db="EMBL/GenBank/DDBJ databases">
        <authorList>
            <person name="Corre E."/>
            <person name="Pelletier E."/>
            <person name="Niang G."/>
            <person name="Scheremetjew M."/>
            <person name="Finn R."/>
            <person name="Kale V."/>
            <person name="Holt S."/>
            <person name="Cochrane G."/>
            <person name="Meng A."/>
            <person name="Brown T."/>
            <person name="Cohen L."/>
        </authorList>
    </citation>
    <scope>NUCLEOTIDE SEQUENCE</scope>
    <source>
        <strain evidence="8">DIVA3 518/3/11/1/6</strain>
    </source>
</reference>
<dbReference type="PROSITE" id="PS50293">
    <property type="entry name" value="TPR_REGION"/>
    <property type="match status" value="1"/>
</dbReference>
<dbReference type="Pfam" id="PF13414">
    <property type="entry name" value="TPR_11"/>
    <property type="match status" value="1"/>
</dbReference>
<feature type="repeat" description="TPR" evidence="5">
    <location>
        <begin position="448"/>
        <end position="481"/>
    </location>
</feature>
<dbReference type="FunFam" id="1.25.40.10:FF:000020">
    <property type="entry name" value="Stress-induced phosphoprotein 1"/>
    <property type="match status" value="1"/>
</dbReference>
<feature type="region of interest" description="Disordered" evidence="6">
    <location>
        <begin position="190"/>
        <end position="241"/>
    </location>
</feature>
<dbReference type="Gene3D" id="1.25.40.10">
    <property type="entry name" value="Tetratricopeptide repeat domain"/>
    <property type="match status" value="3"/>
</dbReference>
<feature type="repeat" description="TPR" evidence="5">
    <location>
        <begin position="37"/>
        <end position="70"/>
    </location>
</feature>
<evidence type="ECO:0000256" key="3">
    <source>
        <dbReference type="ARBA" id="ARBA00022737"/>
    </source>
</evidence>
<dbReference type="PROSITE" id="PS50005">
    <property type="entry name" value="TPR"/>
    <property type="match status" value="8"/>
</dbReference>
<dbReference type="FunFam" id="1.25.40.10:FF:000010">
    <property type="entry name" value="Stress-induced phosphoprotein 1"/>
    <property type="match status" value="1"/>
</dbReference>
<evidence type="ECO:0000256" key="6">
    <source>
        <dbReference type="SAM" id="MobiDB-lite"/>
    </source>
</evidence>
<dbReference type="InterPro" id="IPR006636">
    <property type="entry name" value="STI1_HS-bd"/>
</dbReference>
<name>A0A7S4IP96_9EUKA</name>
<feature type="repeat" description="TPR" evidence="5">
    <location>
        <begin position="245"/>
        <end position="278"/>
    </location>
</feature>
<feature type="repeat" description="TPR" evidence="5">
    <location>
        <begin position="3"/>
        <end position="36"/>
    </location>
</feature>
<protein>
    <recommendedName>
        <fullName evidence="7">STI1 domain-containing protein</fullName>
    </recommendedName>
</protein>
<dbReference type="Gene3D" id="1.10.260.100">
    <property type="match status" value="2"/>
</dbReference>
<dbReference type="SMART" id="SM00727">
    <property type="entry name" value="STI1"/>
    <property type="match status" value="2"/>
</dbReference>
<dbReference type="InterPro" id="IPR019734">
    <property type="entry name" value="TPR_rpt"/>
</dbReference>
<evidence type="ECO:0000313" key="8">
    <source>
        <dbReference type="EMBL" id="CAE2235498.1"/>
    </source>
</evidence>
<dbReference type="InterPro" id="IPR041243">
    <property type="entry name" value="STI1/HOP_DP"/>
</dbReference>
<dbReference type="SMART" id="SM00028">
    <property type="entry name" value="TPR"/>
    <property type="match status" value="9"/>
</dbReference>
<dbReference type="GO" id="GO:0051879">
    <property type="term" value="F:Hsp90 protein binding"/>
    <property type="evidence" value="ECO:0007669"/>
    <property type="project" value="TreeGrafter"/>
</dbReference>
<dbReference type="PANTHER" id="PTHR22904:SF523">
    <property type="entry name" value="STRESS-INDUCED-PHOSPHOPROTEIN 1"/>
    <property type="match status" value="1"/>
</dbReference>
<organism evidence="8">
    <name type="scientific">Vannella robusta</name>
    <dbReference type="NCBI Taxonomy" id="1487602"/>
    <lineage>
        <taxon>Eukaryota</taxon>
        <taxon>Amoebozoa</taxon>
        <taxon>Discosea</taxon>
        <taxon>Flabellinia</taxon>
        <taxon>Vannellidae</taxon>
        <taxon>Vannella</taxon>
    </lineage>
</organism>
<keyword evidence="4 5" id="KW-0802">TPR repeat</keyword>
<dbReference type="PANTHER" id="PTHR22904">
    <property type="entry name" value="TPR REPEAT CONTAINING PROTEIN"/>
    <property type="match status" value="1"/>
</dbReference>
<feature type="repeat" description="TPR" evidence="5">
    <location>
        <begin position="320"/>
        <end position="353"/>
    </location>
</feature>
<dbReference type="EMBL" id="HBKP01021776">
    <property type="protein sequence ID" value="CAE2235498.1"/>
    <property type="molecule type" value="Transcribed_RNA"/>
</dbReference>
<dbReference type="SUPFAM" id="SSF48452">
    <property type="entry name" value="TPR-like"/>
    <property type="match status" value="1"/>
</dbReference>
<evidence type="ECO:0000256" key="5">
    <source>
        <dbReference type="PROSITE-ProRule" id="PRU00339"/>
    </source>
</evidence>
<feature type="repeat" description="TPR" evidence="5">
    <location>
        <begin position="71"/>
        <end position="104"/>
    </location>
</feature>
<evidence type="ECO:0000259" key="7">
    <source>
        <dbReference type="SMART" id="SM00727"/>
    </source>
</evidence>
<evidence type="ECO:0000256" key="1">
    <source>
        <dbReference type="ARBA" id="ARBA00004496"/>
    </source>
</evidence>
<keyword evidence="2" id="KW-0963">Cytoplasm</keyword>
<accession>A0A7S4IP96</accession>
<sequence>MSADEEKAKGNAAMGQKNYADAIKHYSAAIELDPKNHVLYSNRSAAYVSSGNIDEALKDGEKTVELNPNWAKGYARKGLALFKLNQLPEAIEAYEKAIELDPNNAAYKQTLSEVQSSASSAGLNMFANMFKSPGFWTMLQTDPELKEYLNQPDFVQMVNSIQQNPQTLNLYMQDKRLMAVITKLLTSQMGGAAGAPGAPPSAASSTQETPTPTPAPTASEPKKEEKKPEPIPEPESELDENEKLALEEKQKGNEAYKKKDFDAAISHYNKAIELNPKEMAFLTNKAAAFFESERYDECIAECEKAVEVGRSQYAPYEQIAKAYSRIGAAYKKQGNLEKALDAYKTSLTENRTRPTQKIIRQLEKEKEKKDKEAYQDPKLALAAKERGNEAFKAGDFPKAIAAYTEAIERDPTNAPYYSNRAAAYMKLADFGYAYKDCEKSIELDPTFVKAYKRKATIHNFNKEYHKAIDCYKKILELSPEDADAQKGVQHSMYLVNKAQSDPEEREIRRQRAMADPEIQQILQNPMIERLLQNLSPGGDQAAAMRMMNSDPAIKEAFNKLVASGAVAMG</sequence>
<dbReference type="AlphaFoldDB" id="A0A7S4IP96"/>
<comment type="subcellular location">
    <subcellularLocation>
        <location evidence="1">Cytoplasm</location>
    </subcellularLocation>
</comment>
<keyword evidence="3" id="KW-0677">Repeat</keyword>
<gene>
    <name evidence="8" type="ORF">VSP0166_LOCUS15232</name>
</gene>
<feature type="repeat" description="TPR" evidence="5">
    <location>
        <begin position="414"/>
        <end position="447"/>
    </location>
</feature>
<evidence type="ECO:0000256" key="2">
    <source>
        <dbReference type="ARBA" id="ARBA00022490"/>
    </source>
</evidence>
<dbReference type="Pfam" id="PF00515">
    <property type="entry name" value="TPR_1"/>
    <property type="match status" value="4"/>
</dbReference>
<feature type="domain" description="STI1" evidence="7">
    <location>
        <begin position="515"/>
        <end position="557"/>
    </location>
</feature>
<dbReference type="Pfam" id="PF13424">
    <property type="entry name" value="TPR_12"/>
    <property type="match status" value="1"/>
</dbReference>
<dbReference type="InterPro" id="IPR011990">
    <property type="entry name" value="TPR-like_helical_dom_sf"/>
</dbReference>
<feature type="repeat" description="TPR" evidence="5">
    <location>
        <begin position="380"/>
        <end position="413"/>
    </location>
</feature>
<proteinExistence type="predicted"/>
<feature type="compositionally biased region" description="Basic and acidic residues" evidence="6">
    <location>
        <begin position="220"/>
        <end position="230"/>
    </location>
</feature>
<dbReference type="Pfam" id="PF17830">
    <property type="entry name" value="STI1-HOP_DP"/>
    <property type="match status" value="1"/>
</dbReference>
<feature type="compositionally biased region" description="Low complexity" evidence="6">
    <location>
        <begin position="200"/>
        <end position="210"/>
    </location>
</feature>